<dbReference type="AlphaFoldDB" id="A0A0A9DNK8"/>
<proteinExistence type="predicted"/>
<reference evidence="1" key="2">
    <citation type="journal article" date="2015" name="Data Brief">
        <title>Shoot transcriptome of the giant reed, Arundo donax.</title>
        <authorList>
            <person name="Barrero R.A."/>
            <person name="Guerrero F.D."/>
            <person name="Moolhuijzen P."/>
            <person name="Goolsby J.A."/>
            <person name="Tidwell J."/>
            <person name="Bellgard S.E."/>
            <person name="Bellgard M.I."/>
        </authorList>
    </citation>
    <scope>NUCLEOTIDE SEQUENCE</scope>
    <source>
        <tissue evidence="1">Shoot tissue taken approximately 20 cm above the soil surface</tissue>
    </source>
</reference>
<accession>A0A0A9DNK8</accession>
<dbReference type="EMBL" id="GBRH01207776">
    <property type="protein sequence ID" value="JAD90119.1"/>
    <property type="molecule type" value="Transcribed_RNA"/>
</dbReference>
<protein>
    <submittedName>
        <fullName evidence="1">Uncharacterized protein</fullName>
    </submittedName>
</protein>
<reference evidence="1" key="1">
    <citation type="submission" date="2014-09" db="EMBL/GenBank/DDBJ databases">
        <authorList>
            <person name="Magalhaes I.L.F."/>
            <person name="Oliveira U."/>
            <person name="Santos F.R."/>
            <person name="Vidigal T.H.D.A."/>
            <person name="Brescovit A.D."/>
            <person name="Santos A.J."/>
        </authorList>
    </citation>
    <scope>NUCLEOTIDE SEQUENCE</scope>
    <source>
        <tissue evidence="1">Shoot tissue taken approximately 20 cm above the soil surface</tissue>
    </source>
</reference>
<sequence>MHWRFEVPSFDCIVEATFKYIRLCTHHEQIKNSSSPIPIDSHKHW</sequence>
<name>A0A0A9DNK8_ARUDO</name>
<organism evidence="1">
    <name type="scientific">Arundo donax</name>
    <name type="common">Giant reed</name>
    <name type="synonym">Donax arundinaceus</name>
    <dbReference type="NCBI Taxonomy" id="35708"/>
    <lineage>
        <taxon>Eukaryota</taxon>
        <taxon>Viridiplantae</taxon>
        <taxon>Streptophyta</taxon>
        <taxon>Embryophyta</taxon>
        <taxon>Tracheophyta</taxon>
        <taxon>Spermatophyta</taxon>
        <taxon>Magnoliopsida</taxon>
        <taxon>Liliopsida</taxon>
        <taxon>Poales</taxon>
        <taxon>Poaceae</taxon>
        <taxon>PACMAD clade</taxon>
        <taxon>Arundinoideae</taxon>
        <taxon>Arundineae</taxon>
        <taxon>Arundo</taxon>
    </lineage>
</organism>
<evidence type="ECO:0000313" key="1">
    <source>
        <dbReference type="EMBL" id="JAD90119.1"/>
    </source>
</evidence>